<keyword evidence="8" id="KW-0539">Nucleus</keyword>
<dbReference type="Proteomes" id="UP001501940">
    <property type="component" value="Chromosome 12"/>
</dbReference>
<feature type="compositionally biased region" description="Gly residues" evidence="13">
    <location>
        <begin position="945"/>
        <end position="1017"/>
    </location>
</feature>
<feature type="compositionally biased region" description="Pro residues" evidence="13">
    <location>
        <begin position="152"/>
        <end position="162"/>
    </location>
</feature>
<keyword evidence="7" id="KW-0804">Transcription</keyword>
<evidence type="ECO:0000313" key="16">
    <source>
        <dbReference type="Proteomes" id="UP001501940"/>
    </source>
</evidence>
<dbReference type="Ensembl" id="ENSAOCT00000022770.2">
    <property type="protein sequence ID" value="ENSAOCP00000014421.2"/>
    <property type="gene ID" value="ENSAOCG00000019134.2"/>
</dbReference>
<feature type="compositionally biased region" description="Polar residues" evidence="13">
    <location>
        <begin position="756"/>
        <end position="770"/>
    </location>
</feature>
<feature type="region of interest" description="Disordered" evidence="13">
    <location>
        <begin position="1879"/>
        <end position="1905"/>
    </location>
</feature>
<evidence type="ECO:0000256" key="4">
    <source>
        <dbReference type="ARBA" id="ARBA00022499"/>
    </source>
</evidence>
<evidence type="ECO:0000256" key="7">
    <source>
        <dbReference type="ARBA" id="ARBA00023163"/>
    </source>
</evidence>
<keyword evidence="6" id="KW-0805">Transcription regulation</keyword>
<evidence type="ECO:0000313" key="15">
    <source>
        <dbReference type="Ensembl" id="ENSAOCP00000014421.2"/>
    </source>
</evidence>
<reference evidence="15 16" key="1">
    <citation type="submission" date="2022-01" db="EMBL/GenBank/DDBJ databases">
        <title>A chromosome-scale genome assembly of the false clownfish, Amphiprion ocellaris.</title>
        <authorList>
            <person name="Ryu T."/>
        </authorList>
    </citation>
    <scope>NUCLEOTIDE SEQUENCE [LARGE SCALE GENOMIC DNA]</scope>
</reference>
<feature type="compositionally biased region" description="Basic and acidic residues" evidence="13">
    <location>
        <begin position="209"/>
        <end position="222"/>
    </location>
</feature>
<dbReference type="GeneID" id="111583362"/>
<feature type="compositionally biased region" description="Basic and acidic residues" evidence="13">
    <location>
        <begin position="551"/>
        <end position="591"/>
    </location>
</feature>
<feature type="compositionally biased region" description="Low complexity" evidence="13">
    <location>
        <begin position="783"/>
        <end position="801"/>
    </location>
</feature>
<feature type="compositionally biased region" description="Polar residues" evidence="13">
    <location>
        <begin position="448"/>
        <end position="464"/>
    </location>
</feature>
<dbReference type="RefSeq" id="XP_023148189.2">
    <property type="nucleotide sequence ID" value="XM_023292421.3"/>
</dbReference>
<organism evidence="15 16">
    <name type="scientific">Amphiprion ocellaris</name>
    <name type="common">Clown anemonefish</name>
    <dbReference type="NCBI Taxonomy" id="80972"/>
    <lineage>
        <taxon>Eukaryota</taxon>
        <taxon>Metazoa</taxon>
        <taxon>Chordata</taxon>
        <taxon>Craniata</taxon>
        <taxon>Vertebrata</taxon>
        <taxon>Euteleostomi</taxon>
        <taxon>Actinopterygii</taxon>
        <taxon>Neopterygii</taxon>
        <taxon>Teleostei</taxon>
        <taxon>Neoteleostei</taxon>
        <taxon>Acanthomorphata</taxon>
        <taxon>Ovalentaria</taxon>
        <taxon>Pomacentridae</taxon>
        <taxon>Amphiprion</taxon>
    </lineage>
</organism>
<feature type="compositionally biased region" description="Basic and acidic residues" evidence="13">
    <location>
        <begin position="1335"/>
        <end position="1351"/>
    </location>
</feature>
<dbReference type="InterPro" id="IPR027417">
    <property type="entry name" value="P-loop_NTPase"/>
</dbReference>
<feature type="compositionally biased region" description="Basic and acidic residues" evidence="13">
    <location>
        <begin position="1112"/>
        <end position="1127"/>
    </location>
</feature>
<feature type="region of interest" description="Disordered" evidence="13">
    <location>
        <begin position="1"/>
        <end position="53"/>
    </location>
</feature>
<feature type="compositionally biased region" description="Basic and acidic residues" evidence="13">
    <location>
        <begin position="1598"/>
        <end position="1645"/>
    </location>
</feature>
<feature type="compositionally biased region" description="Acidic residues" evidence="13">
    <location>
        <begin position="1030"/>
        <end position="1040"/>
    </location>
</feature>
<keyword evidence="4" id="KW-1017">Isopeptide bond</keyword>
<dbReference type="PANTHER" id="PTHR13413:SF0">
    <property type="entry name" value="YLP MOTIF-CONTAINING PROTEIN 1"/>
    <property type="match status" value="1"/>
</dbReference>
<dbReference type="Gene3D" id="3.40.50.300">
    <property type="entry name" value="P-loop containing nucleotide triphosphate hydrolases"/>
    <property type="match status" value="1"/>
</dbReference>
<sequence length="2010" mass="227013">MYPSWGNFGGPQAQNYGGPGPRKQPAAGNPGQPAAVFGGFDASSGGGSLFSSLQEQHLQQMQQLQMLHQKQLQSVLHHGNNAAAFGGGLSGGFPGSPWHSEGSGQFDSSAATQPYFKQDEAQPGRVPPAPTQGGHQQPPPPPPQPHSAEAQPVPPPPEPQSKPPESNGAAKPKQTPKKEPSTTEGEKSLPLQEQQQLWYKQHLQNLQKLKQEKAKQNQKDGDGSAGRTAAPPQPSEPPKNAPPPPPPNEEPPVPPPPPEEARPEVPKDPEEAARLQQLQAAAAQWQQVQQQRAGLQYQALMQQHEKLQQILEKYQQLIQQPANLQSMSAEMQLRHYEMQQQQFTPLFQDWDRCFVLWYEQFQTYPHKDQLQDYEHQWKQWQEQMNATNAHLQERVATLTAMVPFASSQYSSGIMGQFGQYPGQDTQRQQQSVNPGVQQSPGASGPRPQGSQPTGFGTHSESQAGPTVRPSGPAGTGVRPPGPPVVQPPSFNSIRGPRPNNPRFDQPQQGFDAPPRFDQPQQRFDGPPRFEKPQQRFDGPPRFDQPQQRFDGPPRFDKPQQRFDGPPRFDKPQPRFDGPARFDQPQRFDGPARFDQPQQRFDGPTRFDTPRHRFDGPPRFDQPRQRFDGPPRFDQPRFGQQPRFETARHPGPSPRFERPPVPQQGPQPKAEQGTQQPASVESKTQGKSPGHSQSEKEKGELEPVNKTNTEDMTDDNLLANEGFFVQSDPIPQTLKTSTKPQESDSKNTSDNSEKSKPVNSKPSVAATSNVVLENPAQNPPKPDGPMSSSKPPMIPKPSGIKPEPQGPGQMPSRPEPLRPTPSRGRGQPPMPAQVHGRGRGLRAGGEFGGSNTGPVGEKIGEMPYDYERSEENMGMPEEQEDYHWQDPSYEEFGGEESEVPPEEMWMPEEHHFPEEEYYEEPIGGPHMGRGGRPMMRGGPPLMRGGPPVGRGGHPMGRGGPPMGRGGPPMGRGGPPMGRGGSPMGRGGPPMGRGGPPMGRGGPPMGRGGPPIGRGGAPMGRGEPMDRHWEEPESAEYSEEGDPYWRERRPPMRRMRPPFPPGRGRPPRGHPGFMYPGRGRPPHPPHGPIDHEAVGHGMDTDETKMDPSTHPMYHGHDPHSHPMHPDAGRGRRRVLPPPHERMDPAEEQLYDEGREREVGWQPPHGRGPPPPPHEIMDRGGIRRRPMGRGMAQGMWRPGPRLEEYEEGYNEGYAVDYDHGEDGYHWRQQQDYPSDDYRDDKYYESEWDRERAPPERDYPPRMPPQEPFRDGRWQEERERGHQYSYEERDRGRGELRIREYRDEPQYRPDKSPYPTPSDWERPSRVPPPPDRGYPPDYQDPRAYYEEPREERPLDLPHAPPAAPVTNLPESSAEPAPQGPVGTNVLALSQRQHEIILKAAQELKLIRELQEAKTPGTESQPAPTDILPELPTGLLNLEIPQDVRNVLKGMSAAQTTATEPVPWESKPTTNYHPSLPSASIPPMIPKTVDYGHGHEPGTTVERISYGERIVLRPDPMASDRGYEKEPLRLRDPYSRDPYYERRSDTYMDRREYSRERESYREKPEYERERFERERYPPPRDRDDSTQAMVEERSPLAPPLRSGYRERDRDVRERDRSGSHDPDEHYGRPAYDRPPYERAGLDRGGPDRFGHSSSPYMDRRSFPEERGPQTAPPLPPPPQPPPRVEKKPEIKNIDDILKPPGRMSRPERIVIIMRGLPGSGKSHVAKLIRDKEVDCGGAPPRVLVLDDYFMTEVEKVEKDPDTGRRVKTKGLEYEYEPEMEDTYRNSMLKTFKKTLDDGFFPFIILDTINDRVKHFDQFWSAAKTKGFEVYLAEITADTQTCAKRNVHGRTLKDIVKMSNNWEPSPRHMVRLDVRSLLQDAAIEEVEMEDFNPDDEPQEPKREEEEEGDMGYIPKSKWEMDTSEAKLDKLDGLSGGGKRKREDMAGLEDYLQLPDDYATRMSEPGKKRVRWADLEEQKDADRKRAIGFVVGQTDWERITDESGQLAQRALNRTKYF</sequence>
<name>A0A3Q1C1S6_AMPOC</name>
<evidence type="ECO:0000256" key="11">
    <source>
        <dbReference type="ARBA" id="ARBA00068971"/>
    </source>
</evidence>
<feature type="compositionally biased region" description="Basic and acidic residues" evidence="13">
    <location>
        <begin position="1086"/>
        <end position="1105"/>
    </location>
</feature>
<feature type="compositionally biased region" description="Gly residues" evidence="13">
    <location>
        <begin position="85"/>
        <end position="94"/>
    </location>
</feature>
<feature type="region of interest" description="Disordered" evidence="13">
    <location>
        <begin position="415"/>
        <end position="880"/>
    </location>
</feature>
<gene>
    <name evidence="15" type="primary">YLPM1</name>
</gene>
<evidence type="ECO:0000256" key="12">
    <source>
        <dbReference type="ARBA" id="ARBA00083294"/>
    </source>
</evidence>
<keyword evidence="2" id="KW-0488">Methylation</keyword>
<feature type="compositionally biased region" description="Low complexity" evidence="13">
    <location>
        <begin position="24"/>
        <end position="53"/>
    </location>
</feature>
<feature type="region of interest" description="Disordered" evidence="13">
    <location>
        <begin position="1507"/>
        <end position="1697"/>
    </location>
</feature>
<feature type="compositionally biased region" description="Basic and acidic residues" evidence="13">
    <location>
        <begin position="692"/>
        <end position="702"/>
    </location>
</feature>
<feature type="compositionally biased region" description="Basic and acidic residues" evidence="13">
    <location>
        <begin position="1516"/>
        <end position="1589"/>
    </location>
</feature>
<reference evidence="15" key="2">
    <citation type="submission" date="2025-08" db="UniProtKB">
        <authorList>
            <consortium name="Ensembl"/>
        </authorList>
    </citation>
    <scope>IDENTIFICATION</scope>
</reference>
<feature type="region of interest" description="Disordered" evidence="13">
    <location>
        <begin position="942"/>
        <end position="1197"/>
    </location>
</feature>
<keyword evidence="16" id="KW-1185">Reference proteome</keyword>
<dbReference type="OMA" id="WESAPVH"/>
<evidence type="ECO:0000256" key="3">
    <source>
        <dbReference type="ARBA" id="ARBA00022491"/>
    </source>
</evidence>
<feature type="compositionally biased region" description="Basic and acidic residues" evidence="13">
    <location>
        <begin position="1232"/>
        <end position="1256"/>
    </location>
</feature>
<dbReference type="STRING" id="80972.ENSAOCP00000014421"/>
<reference evidence="15" key="3">
    <citation type="submission" date="2025-09" db="UniProtKB">
        <authorList>
            <consortium name="Ensembl"/>
        </authorList>
    </citation>
    <scope>IDENTIFICATION</scope>
</reference>
<proteinExistence type="predicted"/>
<feature type="compositionally biased region" description="Basic and acidic residues" evidence="13">
    <location>
        <begin position="259"/>
        <end position="273"/>
    </location>
</feature>
<feature type="compositionally biased region" description="Basic and acidic residues" evidence="13">
    <location>
        <begin position="525"/>
        <end position="540"/>
    </location>
</feature>
<dbReference type="SUPFAM" id="SSF52540">
    <property type="entry name" value="P-loop containing nucleoside triphosphate hydrolases"/>
    <property type="match status" value="1"/>
</dbReference>
<feature type="compositionally biased region" description="Pro residues" evidence="13">
    <location>
        <begin position="231"/>
        <end position="258"/>
    </location>
</feature>
<feature type="region of interest" description="Disordered" evidence="13">
    <location>
        <begin position="1221"/>
        <end position="1379"/>
    </location>
</feature>
<evidence type="ECO:0000256" key="1">
    <source>
        <dbReference type="ARBA" id="ARBA00004324"/>
    </source>
</evidence>
<feature type="compositionally biased region" description="Basic and acidic residues" evidence="13">
    <location>
        <begin position="1264"/>
        <end position="1307"/>
    </location>
</feature>
<feature type="region of interest" description="Disordered" evidence="13">
    <location>
        <begin position="81"/>
        <end position="278"/>
    </location>
</feature>
<dbReference type="GeneTree" id="ENSGT00440000039837"/>
<feature type="compositionally biased region" description="Polar residues" evidence="13">
    <location>
        <begin position="102"/>
        <end position="112"/>
    </location>
</feature>
<dbReference type="Pfam" id="PF13671">
    <property type="entry name" value="AAA_33"/>
    <property type="match status" value="1"/>
</dbReference>
<dbReference type="GO" id="GO:0016607">
    <property type="term" value="C:nuclear speck"/>
    <property type="evidence" value="ECO:0007669"/>
    <property type="project" value="UniProtKB-SubCell"/>
</dbReference>
<feature type="compositionally biased region" description="Polar residues" evidence="13">
    <location>
        <begin position="671"/>
        <end position="691"/>
    </location>
</feature>
<feature type="compositionally biased region" description="Basic and acidic residues" evidence="13">
    <location>
        <begin position="1652"/>
        <end position="1662"/>
    </location>
</feature>
<evidence type="ECO:0000256" key="9">
    <source>
        <dbReference type="ARBA" id="ARBA00058677"/>
    </source>
</evidence>
<dbReference type="InterPro" id="IPR026314">
    <property type="entry name" value="YLP_motif_con_p1"/>
</dbReference>
<evidence type="ECO:0000256" key="13">
    <source>
        <dbReference type="SAM" id="MobiDB-lite"/>
    </source>
</evidence>
<comment type="subunit">
    <text evidence="10">Interacts with PPP1CA and NCOA5. Forms a complex with ILF2, ILF3, KHDRBS1, RBMX, NCOA5 and PPP1CA.</text>
</comment>
<evidence type="ECO:0000256" key="6">
    <source>
        <dbReference type="ARBA" id="ARBA00023015"/>
    </source>
</evidence>
<dbReference type="GO" id="GO:0032204">
    <property type="term" value="P:regulation of telomere maintenance"/>
    <property type="evidence" value="ECO:0007669"/>
    <property type="project" value="TreeGrafter"/>
</dbReference>
<protein>
    <recommendedName>
        <fullName evidence="11">YLP motif-containing protein 1</fullName>
    </recommendedName>
    <alternativeName>
        <fullName evidence="12">Nuclear protein ZAP3</fullName>
    </alternativeName>
</protein>
<evidence type="ECO:0000256" key="8">
    <source>
        <dbReference type="ARBA" id="ARBA00023242"/>
    </source>
</evidence>
<evidence type="ECO:0000256" key="10">
    <source>
        <dbReference type="ARBA" id="ARBA00065932"/>
    </source>
</evidence>
<feature type="compositionally biased region" description="Gly residues" evidence="13">
    <location>
        <begin position="840"/>
        <end position="850"/>
    </location>
</feature>
<keyword evidence="3" id="KW-0678">Repressor</keyword>
<dbReference type="FunFam" id="3.40.50.300:FF:000399">
    <property type="entry name" value="YLP motif containing 1"/>
    <property type="match status" value="1"/>
</dbReference>
<feature type="compositionally biased region" description="Pro residues" evidence="13">
    <location>
        <begin position="1665"/>
        <end position="1677"/>
    </location>
</feature>
<evidence type="ECO:0000256" key="5">
    <source>
        <dbReference type="ARBA" id="ARBA00022843"/>
    </source>
</evidence>
<comment type="function">
    <text evidence="9">Plays a role in the reduction of telomerase activity during differentiation of embryonic stem cells by binding to the core promoter of TERT and controlling its down-regulation.</text>
</comment>
<feature type="compositionally biased region" description="Basic and acidic residues" evidence="13">
    <location>
        <begin position="176"/>
        <end position="187"/>
    </location>
</feature>
<comment type="subcellular location">
    <subcellularLocation>
        <location evidence="1">Nucleus speckle</location>
    </subcellularLocation>
</comment>
<feature type="compositionally biased region" description="Basic and acidic residues" evidence="13">
    <location>
        <begin position="740"/>
        <end position="755"/>
    </location>
</feature>
<feature type="compositionally biased region" description="Polar residues" evidence="13">
    <location>
        <begin position="422"/>
        <end position="441"/>
    </location>
</feature>
<keyword evidence="5" id="KW-0832">Ubl conjugation</keyword>
<feature type="compositionally biased region" description="Basic and acidic residues" evidence="13">
    <location>
        <begin position="602"/>
        <end position="634"/>
    </location>
</feature>
<feature type="compositionally biased region" description="Polar residues" evidence="13">
    <location>
        <begin position="728"/>
        <end position="739"/>
    </location>
</feature>
<feature type="compositionally biased region" description="Basic and acidic residues" evidence="13">
    <location>
        <begin position="1678"/>
        <end position="1692"/>
    </location>
</feature>
<dbReference type="PANTHER" id="PTHR13413">
    <property type="entry name" value="YLP MOTIF CONTAINING PROTEIN NUCLEAR PROTEIN ZAP"/>
    <property type="match status" value="1"/>
</dbReference>
<dbReference type="Pfam" id="PF26583">
    <property type="entry name" value="Spectrin_YLPM1"/>
    <property type="match status" value="1"/>
</dbReference>
<dbReference type="InterPro" id="IPR058903">
    <property type="entry name" value="Spectrin_YLPM1-like"/>
</dbReference>
<evidence type="ECO:0000256" key="2">
    <source>
        <dbReference type="ARBA" id="ARBA00022481"/>
    </source>
</evidence>
<feature type="compositionally biased region" description="Acidic residues" evidence="13">
    <location>
        <begin position="1879"/>
        <end position="1891"/>
    </location>
</feature>
<feature type="region of interest" description="Disordered" evidence="13">
    <location>
        <begin position="1450"/>
        <end position="1475"/>
    </location>
</feature>
<feature type="domain" description="YLPM1-like spectrin repeat" evidence="14">
    <location>
        <begin position="290"/>
        <end position="407"/>
    </location>
</feature>
<evidence type="ECO:0000259" key="14">
    <source>
        <dbReference type="Pfam" id="PF26583"/>
    </source>
</evidence>
<accession>A0A3Q1C1S6</accession>